<dbReference type="InterPro" id="IPR036291">
    <property type="entry name" value="NAD(P)-bd_dom_sf"/>
</dbReference>
<dbReference type="OrthoDB" id="5283654at2759"/>
<dbReference type="PANTHER" id="PTHR47706">
    <property type="entry name" value="NMRA-LIKE FAMILY PROTEIN"/>
    <property type="match status" value="1"/>
</dbReference>
<proteinExistence type="predicted"/>
<dbReference type="InterPro" id="IPR051609">
    <property type="entry name" value="NmrA/Isoflavone_reductase-like"/>
</dbReference>
<dbReference type="GO" id="GO:0016491">
    <property type="term" value="F:oxidoreductase activity"/>
    <property type="evidence" value="ECO:0007669"/>
    <property type="project" value="UniProtKB-KW"/>
</dbReference>
<evidence type="ECO:0000313" key="4">
    <source>
        <dbReference type="EMBL" id="PBK80634.1"/>
    </source>
</evidence>
<dbReference type="SUPFAM" id="SSF51735">
    <property type="entry name" value="NAD(P)-binding Rossmann-fold domains"/>
    <property type="match status" value="1"/>
</dbReference>
<reference evidence="5" key="1">
    <citation type="journal article" date="2017" name="Nat. Ecol. Evol.">
        <title>Genome expansion and lineage-specific genetic innovations in the forest pathogenic fungi Armillaria.</title>
        <authorList>
            <person name="Sipos G."/>
            <person name="Prasanna A.N."/>
            <person name="Walter M.C."/>
            <person name="O'Connor E."/>
            <person name="Balint B."/>
            <person name="Krizsan K."/>
            <person name="Kiss B."/>
            <person name="Hess J."/>
            <person name="Varga T."/>
            <person name="Slot J."/>
            <person name="Riley R."/>
            <person name="Boka B."/>
            <person name="Rigling D."/>
            <person name="Barry K."/>
            <person name="Lee J."/>
            <person name="Mihaltcheva S."/>
            <person name="LaButti K."/>
            <person name="Lipzen A."/>
            <person name="Waldron R."/>
            <person name="Moloney N.M."/>
            <person name="Sperisen C."/>
            <person name="Kredics L."/>
            <person name="Vagvoelgyi C."/>
            <person name="Patrignani A."/>
            <person name="Fitzpatrick D."/>
            <person name="Nagy I."/>
            <person name="Doyle S."/>
            <person name="Anderson J.B."/>
            <person name="Grigoriev I.V."/>
            <person name="Gueldener U."/>
            <person name="Muensterkoetter M."/>
            <person name="Nagy L.G."/>
        </authorList>
    </citation>
    <scope>NUCLEOTIDE SEQUENCE [LARGE SCALE GENOMIC DNA]</scope>
    <source>
        <strain evidence="5">Ar21-2</strain>
    </source>
</reference>
<evidence type="ECO:0000313" key="5">
    <source>
        <dbReference type="Proteomes" id="UP000217790"/>
    </source>
</evidence>
<name>A0A2H3CH10_ARMGA</name>
<dbReference type="Pfam" id="PF05368">
    <property type="entry name" value="NmrA"/>
    <property type="match status" value="1"/>
</dbReference>
<evidence type="ECO:0000256" key="2">
    <source>
        <dbReference type="ARBA" id="ARBA00023002"/>
    </source>
</evidence>
<dbReference type="EMBL" id="KZ293742">
    <property type="protein sequence ID" value="PBK80634.1"/>
    <property type="molecule type" value="Genomic_DNA"/>
</dbReference>
<dbReference type="Gene3D" id="3.40.50.720">
    <property type="entry name" value="NAD(P)-binding Rossmann-like Domain"/>
    <property type="match status" value="1"/>
</dbReference>
<dbReference type="AlphaFoldDB" id="A0A2H3CH10"/>
<accession>A0A2H3CH10</accession>
<evidence type="ECO:0000256" key="1">
    <source>
        <dbReference type="ARBA" id="ARBA00022857"/>
    </source>
</evidence>
<dbReference type="STRING" id="47427.A0A2H3CH10"/>
<protein>
    <submittedName>
        <fullName evidence="4">NAD(P)-binding protein</fullName>
    </submittedName>
</protein>
<dbReference type="InParanoid" id="A0A2H3CH10"/>
<dbReference type="PANTHER" id="PTHR47706:SF9">
    <property type="entry name" value="NMRA-LIKE DOMAIN-CONTAINING PROTEIN-RELATED"/>
    <property type="match status" value="1"/>
</dbReference>
<dbReference type="Proteomes" id="UP000217790">
    <property type="component" value="Unassembled WGS sequence"/>
</dbReference>
<keyword evidence="2" id="KW-0560">Oxidoreductase</keyword>
<dbReference type="InterPro" id="IPR008030">
    <property type="entry name" value="NmrA-like"/>
</dbReference>
<keyword evidence="5" id="KW-1185">Reference proteome</keyword>
<evidence type="ECO:0000259" key="3">
    <source>
        <dbReference type="Pfam" id="PF05368"/>
    </source>
</evidence>
<feature type="domain" description="NmrA-like" evidence="3">
    <location>
        <begin position="9"/>
        <end position="225"/>
    </location>
</feature>
<sequence length="300" mass="32087">MSSPPYKSFAMVGAAGHIGKHIFAALHERTTATSPILVITRTSSSSADAIPPSPNVKIAKVEDYKNVEQVAAILRAHHIEVLVSAANWQTEDGICAEEMALVDAARAAGVKLFVPSEFGVSSVDAPTGLWKAKDDVAKYMKEIGLPSTRFFTGQFFSWIAIACGHPSTGKINLVVGTGDTPGSFTADEDVGGFVAHVLTTLPPSELNNRIFRIEGERASYGEIAARVGLPVVRVENVPSDSEQLSLFCTMAQKLFEQGYGSSGWDHVLKKDGAERAGGANALWTGHVWRKVSKEDFAKTG</sequence>
<keyword evidence="1" id="KW-0521">NADP</keyword>
<gene>
    <name evidence="4" type="ORF">ARMGADRAFT_1171773</name>
</gene>
<dbReference type="OMA" id="PYEMFIA"/>
<organism evidence="4 5">
    <name type="scientific">Armillaria gallica</name>
    <name type="common">Bulbous honey fungus</name>
    <name type="synonym">Armillaria bulbosa</name>
    <dbReference type="NCBI Taxonomy" id="47427"/>
    <lineage>
        <taxon>Eukaryota</taxon>
        <taxon>Fungi</taxon>
        <taxon>Dikarya</taxon>
        <taxon>Basidiomycota</taxon>
        <taxon>Agaricomycotina</taxon>
        <taxon>Agaricomycetes</taxon>
        <taxon>Agaricomycetidae</taxon>
        <taxon>Agaricales</taxon>
        <taxon>Marasmiineae</taxon>
        <taxon>Physalacriaceae</taxon>
        <taxon>Armillaria</taxon>
    </lineage>
</organism>